<keyword evidence="1" id="KW-0175">Coiled coil</keyword>
<dbReference type="InterPro" id="IPR011009">
    <property type="entry name" value="Kinase-like_dom_sf"/>
</dbReference>
<reference evidence="3 4" key="1">
    <citation type="submission" date="2021-04" db="EMBL/GenBank/DDBJ databases">
        <authorList>
            <person name="Bliznina A."/>
        </authorList>
    </citation>
    <scope>NUCLEOTIDE SEQUENCE [LARGE SCALE GENOMIC DNA]</scope>
</reference>
<dbReference type="PANTHER" id="PTHR24348">
    <property type="entry name" value="SERINE/THREONINE-PROTEIN KINASE UNC-51-RELATED"/>
    <property type="match status" value="1"/>
</dbReference>
<keyword evidence="4" id="KW-1185">Reference proteome</keyword>
<evidence type="ECO:0000313" key="3">
    <source>
        <dbReference type="EMBL" id="CAG5081648.1"/>
    </source>
</evidence>
<dbReference type="InterPro" id="IPR008271">
    <property type="entry name" value="Ser/Thr_kinase_AS"/>
</dbReference>
<dbReference type="InterPro" id="IPR045269">
    <property type="entry name" value="Atg1-like"/>
</dbReference>
<proteinExistence type="predicted"/>
<dbReference type="Gene3D" id="1.10.510.10">
    <property type="entry name" value="Transferase(Phosphotransferase) domain 1"/>
    <property type="match status" value="1"/>
</dbReference>
<gene>
    <name evidence="3" type="ORF">OKIOD_LOCUS1488</name>
</gene>
<dbReference type="EMBL" id="OU015568">
    <property type="protein sequence ID" value="CAG5081648.1"/>
    <property type="molecule type" value="Genomic_DNA"/>
</dbReference>
<dbReference type="SMART" id="SM00220">
    <property type="entry name" value="S_TKc"/>
    <property type="match status" value="1"/>
</dbReference>
<dbReference type="Pfam" id="PF00069">
    <property type="entry name" value="Pkinase"/>
    <property type="match status" value="1"/>
</dbReference>
<accession>A0ABN7RNY0</accession>
<name>A0ABN7RNY0_OIKDI</name>
<dbReference type="InterPro" id="IPR000719">
    <property type="entry name" value="Prot_kinase_dom"/>
</dbReference>
<protein>
    <submittedName>
        <fullName evidence="3">Oidioi.mRNA.OKI2018_I69.PAR.g9930.t1.cds</fullName>
    </submittedName>
</protein>
<feature type="domain" description="Protein kinase" evidence="2">
    <location>
        <begin position="1"/>
        <end position="251"/>
    </location>
</feature>
<dbReference type="SUPFAM" id="SSF56112">
    <property type="entry name" value="Protein kinase-like (PK-like)"/>
    <property type="match status" value="1"/>
</dbReference>
<dbReference type="Proteomes" id="UP001158576">
    <property type="component" value="Chromosome PAR"/>
</dbReference>
<feature type="coiled-coil region" evidence="1">
    <location>
        <begin position="275"/>
        <end position="333"/>
    </location>
</feature>
<dbReference type="PROSITE" id="PS50011">
    <property type="entry name" value="PROTEIN_KINASE_DOM"/>
    <property type="match status" value="1"/>
</dbReference>
<organism evidence="3 4">
    <name type="scientific">Oikopleura dioica</name>
    <name type="common">Tunicate</name>
    <dbReference type="NCBI Taxonomy" id="34765"/>
    <lineage>
        <taxon>Eukaryota</taxon>
        <taxon>Metazoa</taxon>
        <taxon>Chordata</taxon>
        <taxon>Tunicata</taxon>
        <taxon>Appendicularia</taxon>
        <taxon>Copelata</taxon>
        <taxon>Oikopleuridae</taxon>
        <taxon>Oikopleura</taxon>
    </lineage>
</organism>
<sequence length="415" mass="47958">MISSSQIEETEEEARNLEMLSSGNQFIVQFVDFLPMERPDWFKLTSISFLVMEFCELGSLSDWIGRRKQQGRWTSAEEVALIGAQIISALAFCHSRDIAHLDVKPQNVFIKGDGITIRVGDFGSVMHLESIEATIEGTRTDGVKNTLIYTPPESFTEPLRRSARLDVWGFGHIIQELLTFEHAFCRVDGRPTRNQRQIVNNICDHKRTKLAEIRGENEEMVDFEILLQKCLNPRKLLRPENALQLRGEAIFCEFLERIESGEAPNEIIAPPEEIIRRLRETNQQQEDLIEAQKRRIRELEAKLEKNENRKRKIRELKQICKEQQENEQRWEVAENGWNLKFKAGNKDLGGDGWHHLWIGSKDGGVRFKAVVQEIDINGDELSRGEVTSEPDGQKQKIKSKWVGRSCYVRYNITLL</sequence>
<evidence type="ECO:0000256" key="1">
    <source>
        <dbReference type="SAM" id="Coils"/>
    </source>
</evidence>
<evidence type="ECO:0000313" key="4">
    <source>
        <dbReference type="Proteomes" id="UP001158576"/>
    </source>
</evidence>
<dbReference type="PROSITE" id="PS00108">
    <property type="entry name" value="PROTEIN_KINASE_ST"/>
    <property type="match status" value="1"/>
</dbReference>
<evidence type="ECO:0000259" key="2">
    <source>
        <dbReference type="PROSITE" id="PS50011"/>
    </source>
</evidence>